<protein>
    <submittedName>
        <fullName evidence="2">Uncharacterized protein</fullName>
    </submittedName>
</protein>
<evidence type="ECO:0000313" key="3">
    <source>
        <dbReference type="Proteomes" id="UP000799118"/>
    </source>
</evidence>
<feature type="region of interest" description="Disordered" evidence="1">
    <location>
        <begin position="231"/>
        <end position="251"/>
    </location>
</feature>
<dbReference type="OrthoDB" id="436852at2759"/>
<accession>A0A6A4GLS7</accession>
<dbReference type="AlphaFoldDB" id="A0A6A4GLS7"/>
<proteinExistence type="predicted"/>
<feature type="compositionally biased region" description="Low complexity" evidence="1">
    <location>
        <begin position="73"/>
        <end position="84"/>
    </location>
</feature>
<organism evidence="2 3">
    <name type="scientific">Gymnopus androsaceus JB14</name>
    <dbReference type="NCBI Taxonomy" id="1447944"/>
    <lineage>
        <taxon>Eukaryota</taxon>
        <taxon>Fungi</taxon>
        <taxon>Dikarya</taxon>
        <taxon>Basidiomycota</taxon>
        <taxon>Agaricomycotina</taxon>
        <taxon>Agaricomycetes</taxon>
        <taxon>Agaricomycetidae</taxon>
        <taxon>Agaricales</taxon>
        <taxon>Marasmiineae</taxon>
        <taxon>Omphalotaceae</taxon>
        <taxon>Gymnopus</taxon>
    </lineage>
</organism>
<reference evidence="2" key="1">
    <citation type="journal article" date="2019" name="Environ. Microbiol.">
        <title>Fungal ecological strategies reflected in gene transcription - a case study of two litter decomposers.</title>
        <authorList>
            <person name="Barbi F."/>
            <person name="Kohler A."/>
            <person name="Barry K."/>
            <person name="Baskaran P."/>
            <person name="Daum C."/>
            <person name="Fauchery L."/>
            <person name="Ihrmark K."/>
            <person name="Kuo A."/>
            <person name="LaButti K."/>
            <person name="Lipzen A."/>
            <person name="Morin E."/>
            <person name="Grigoriev I.V."/>
            <person name="Henrissat B."/>
            <person name="Lindahl B."/>
            <person name="Martin F."/>
        </authorList>
    </citation>
    <scope>NUCLEOTIDE SEQUENCE</scope>
    <source>
        <strain evidence="2">JB14</strain>
    </source>
</reference>
<gene>
    <name evidence="2" type="ORF">BT96DRAFT_1006120</name>
</gene>
<feature type="compositionally biased region" description="Polar residues" evidence="1">
    <location>
        <begin position="19"/>
        <end position="28"/>
    </location>
</feature>
<dbReference type="EMBL" id="ML769882">
    <property type="protein sequence ID" value="KAE9386406.1"/>
    <property type="molecule type" value="Genomic_DNA"/>
</dbReference>
<sequence length="441" mass="48017">MSNKPRTPRKSPTLAMESPANTGLSSEQPGLIANHLSAPQSPNNLANYVPGLMNADPESPVSHMQISHSFIKTTTSSQSSLVSSNPLGPEETTPKRSQLMMTPESSPVASRLDVHNRTKQVFSLLALNSSTDHCAPDSNPPSTPRMIISSNAMDSLIQTIPPRKTQTHSPSPDEQHTSCSWLSSPFVAKSSSTTMPATPRASTMPPPVSTGVVSSKTGAPVNVVAHLEEAQHHHSLAHHHQDPPPPTEKELRKRKRLDAFRAQDQNSNLDSTISRLYPIEIKGKGCILLKVPTDPNESLGLNINFNSSTSPSPTKHRKKSDLPTAKERRAAAAAALLKESADRKNFGQLTNQEYLPRHLSRVYAFGSRSSCSALTYPSARLARSSPPADGVSYTETTQPYAGHNVQIVVQLARTSFMITNSHWNIILWLTLEQWHGDSAKQ</sequence>
<feature type="compositionally biased region" description="Polar residues" evidence="1">
    <location>
        <begin position="303"/>
        <end position="313"/>
    </location>
</feature>
<feature type="region of interest" description="Disordered" evidence="1">
    <location>
        <begin position="303"/>
        <end position="328"/>
    </location>
</feature>
<keyword evidence="3" id="KW-1185">Reference proteome</keyword>
<evidence type="ECO:0000256" key="1">
    <source>
        <dbReference type="SAM" id="MobiDB-lite"/>
    </source>
</evidence>
<feature type="compositionally biased region" description="Basic and acidic residues" evidence="1">
    <location>
        <begin position="239"/>
        <end position="251"/>
    </location>
</feature>
<name>A0A6A4GLS7_9AGAR</name>
<feature type="region of interest" description="Disordered" evidence="1">
    <location>
        <begin position="73"/>
        <end position="101"/>
    </location>
</feature>
<feature type="region of interest" description="Disordered" evidence="1">
    <location>
        <begin position="1"/>
        <end position="38"/>
    </location>
</feature>
<feature type="region of interest" description="Disordered" evidence="1">
    <location>
        <begin position="190"/>
        <end position="215"/>
    </location>
</feature>
<dbReference type="Proteomes" id="UP000799118">
    <property type="component" value="Unassembled WGS sequence"/>
</dbReference>
<evidence type="ECO:0000313" key="2">
    <source>
        <dbReference type="EMBL" id="KAE9386406.1"/>
    </source>
</evidence>